<evidence type="ECO:0000313" key="1">
    <source>
        <dbReference type="EMBL" id="KAJ3553714.1"/>
    </source>
</evidence>
<evidence type="ECO:0000313" key="2">
    <source>
        <dbReference type="Proteomes" id="UP001148662"/>
    </source>
</evidence>
<protein>
    <submittedName>
        <fullName evidence="1">Uncharacterized protein</fullName>
    </submittedName>
</protein>
<name>A0ACC1T5V5_9APHY</name>
<gene>
    <name evidence="1" type="ORF">NM688_g3465</name>
</gene>
<proteinExistence type="predicted"/>
<sequence length="695" mass="78959">MKTISTPFGKAAEVSTDIFIKELLPPLQSRIQLDALLADVDLAKDASRRPKLPVTKNGRLWGYALKTPSKLKGRKVSAFKGLQICVGKLTKAVGPLESFLEFRNNEKAQWALRNRTDDSLPDAYFLPRSRRDGRVDWTTIVVPGVYNKVKTQTTSGDNITKITRCMSQCLYRDARRRYVYGFTVEDSTMRLWYCDRAQIIASSAFDFVTEWEPLLRFWLCILYADPPNLGFDPTVRLLEDDAKEACYEIEVWSSADNSQVYHTLAPLSNTDRDILGRGTRVWKAVKIEDGKEVGEPVALKDSWVRDGRQREGHMDTSIRESSASNEDRKALERSFLTVLAHGDVLIDGTADRTKTVSTLGNAGDKDAVGSHENLISSHHERRQVHYRIVYKEVCEPLHSVSSLFKIFKALGDACHGLKVLHKCGWVHRDISVGNLLLFDNFTKIADLEYAERVDEVAKHPHAIVGTHGFVAAEVQLGRYIFLARRQRKRRKIEFPLDFDEAAFYEENSARLARNETPLSFPVPVPSRHNSPKPKTPDFHYNALHDLESLWWIAAYFLITYEVATDKELGEEAIHRRDSQCKVARNLFWDGATRYNAIEGGVYFETQLECLHPSLEGVGSHVEDARAYLVTGYTEAERDLLAEGLNLEGSGSVHAGFIDCFYATAKLLKEHDVLVRPLDTTIGYRRRAYFLRRSHK</sequence>
<dbReference type="EMBL" id="JANHOG010000507">
    <property type="protein sequence ID" value="KAJ3553714.1"/>
    <property type="molecule type" value="Genomic_DNA"/>
</dbReference>
<dbReference type="Proteomes" id="UP001148662">
    <property type="component" value="Unassembled WGS sequence"/>
</dbReference>
<comment type="caution">
    <text evidence="1">The sequence shown here is derived from an EMBL/GenBank/DDBJ whole genome shotgun (WGS) entry which is preliminary data.</text>
</comment>
<accession>A0ACC1T5V5</accession>
<keyword evidence="2" id="KW-1185">Reference proteome</keyword>
<reference evidence="1" key="1">
    <citation type="submission" date="2022-07" db="EMBL/GenBank/DDBJ databases">
        <title>Genome Sequence of Phlebia brevispora.</title>
        <authorList>
            <person name="Buettner E."/>
        </authorList>
    </citation>
    <scope>NUCLEOTIDE SEQUENCE</scope>
    <source>
        <strain evidence="1">MPL23</strain>
    </source>
</reference>
<organism evidence="1 2">
    <name type="scientific">Phlebia brevispora</name>
    <dbReference type="NCBI Taxonomy" id="194682"/>
    <lineage>
        <taxon>Eukaryota</taxon>
        <taxon>Fungi</taxon>
        <taxon>Dikarya</taxon>
        <taxon>Basidiomycota</taxon>
        <taxon>Agaricomycotina</taxon>
        <taxon>Agaricomycetes</taxon>
        <taxon>Polyporales</taxon>
        <taxon>Meruliaceae</taxon>
        <taxon>Phlebia</taxon>
    </lineage>
</organism>